<gene>
    <name evidence="2" type="ORF">SAMN04487950_2521</name>
</gene>
<dbReference type="InterPro" id="IPR058361">
    <property type="entry name" value="DUF8048"/>
</dbReference>
<dbReference type="Pfam" id="PF26222">
    <property type="entry name" value="DUF8048"/>
    <property type="match status" value="1"/>
</dbReference>
<organism evidence="2 3">
    <name type="scientific">Halogranum rubrum</name>
    <dbReference type="NCBI Taxonomy" id="553466"/>
    <lineage>
        <taxon>Archaea</taxon>
        <taxon>Methanobacteriati</taxon>
        <taxon>Methanobacteriota</taxon>
        <taxon>Stenosarchaea group</taxon>
        <taxon>Halobacteria</taxon>
        <taxon>Halobacteriales</taxon>
        <taxon>Haloferacaceae</taxon>
    </lineage>
</organism>
<reference evidence="3" key="1">
    <citation type="submission" date="2016-10" db="EMBL/GenBank/DDBJ databases">
        <authorList>
            <person name="Varghese N."/>
            <person name="Submissions S."/>
        </authorList>
    </citation>
    <scope>NUCLEOTIDE SEQUENCE [LARGE SCALE GENOMIC DNA]</scope>
    <source>
        <strain evidence="3">CGMCC 1.7738</strain>
    </source>
</reference>
<evidence type="ECO:0000313" key="3">
    <source>
        <dbReference type="Proteomes" id="UP000199607"/>
    </source>
</evidence>
<dbReference type="Proteomes" id="UP000199607">
    <property type="component" value="Unassembled WGS sequence"/>
</dbReference>
<name>A0A1I4EZN1_9EURY</name>
<protein>
    <recommendedName>
        <fullName evidence="1">DUF8048 domain-containing protein</fullName>
    </recommendedName>
</protein>
<evidence type="ECO:0000259" key="1">
    <source>
        <dbReference type="Pfam" id="PF26222"/>
    </source>
</evidence>
<feature type="domain" description="DUF8048" evidence="1">
    <location>
        <begin position="9"/>
        <end position="117"/>
    </location>
</feature>
<sequence length="124" mass="13951">MAEIRDPLHAFDDAVIEAVARERDFEVQTLRDLVRKQQEVVRSLPGVDDIVYEWRKAFATDPLVECRPDAYYLSVPGHVWPEFASSLSASSEELNAVRAVHDRQFRAVLGDVGGDTDALVLTRP</sequence>
<dbReference type="AlphaFoldDB" id="A0A1I4EZN1"/>
<evidence type="ECO:0000313" key="2">
    <source>
        <dbReference type="EMBL" id="SFL11158.1"/>
    </source>
</evidence>
<dbReference type="EMBL" id="FOTC01000002">
    <property type="protein sequence ID" value="SFL11158.1"/>
    <property type="molecule type" value="Genomic_DNA"/>
</dbReference>
<keyword evidence="3" id="KW-1185">Reference proteome</keyword>
<dbReference type="RefSeq" id="WP_089869786.1">
    <property type="nucleotide sequence ID" value="NZ_FOTC01000002.1"/>
</dbReference>
<proteinExistence type="predicted"/>
<accession>A0A1I4EZN1</accession>